<name>A0A1E3X7Q2_9BACT</name>
<evidence type="ECO:0000313" key="2">
    <source>
        <dbReference type="Proteomes" id="UP000094056"/>
    </source>
</evidence>
<accession>A0A1E3X7Q2</accession>
<organism evidence="1 2">
    <name type="scientific">Candidatus Scalindua rubra</name>
    <dbReference type="NCBI Taxonomy" id="1872076"/>
    <lineage>
        <taxon>Bacteria</taxon>
        <taxon>Pseudomonadati</taxon>
        <taxon>Planctomycetota</taxon>
        <taxon>Candidatus Brocadiia</taxon>
        <taxon>Candidatus Brocadiales</taxon>
        <taxon>Candidatus Scalinduaceae</taxon>
        <taxon>Candidatus Scalindua</taxon>
    </lineage>
</organism>
<dbReference type="Pfam" id="PF03597">
    <property type="entry name" value="FixS"/>
    <property type="match status" value="1"/>
</dbReference>
<sequence>MVGVGTWFFFVWAIRSGQFHDIEEPKYKMLENEERSQQWMIVKKKTDICTRIRGLLKEMLKCPDGLFLSLWV</sequence>
<proteinExistence type="predicted"/>
<dbReference type="InterPro" id="IPR004714">
    <property type="entry name" value="Cyt_oxidase_maturation_cbb3"/>
</dbReference>
<dbReference type="Proteomes" id="UP000094056">
    <property type="component" value="Unassembled WGS sequence"/>
</dbReference>
<dbReference type="EMBL" id="MAYW01000102">
    <property type="protein sequence ID" value="ODS31671.1"/>
    <property type="molecule type" value="Genomic_DNA"/>
</dbReference>
<reference evidence="1 2" key="1">
    <citation type="submission" date="2016-07" db="EMBL/GenBank/DDBJ databases">
        <title>Draft genome of Scalindua rubra, obtained from a brine-seawater interface in the Red Sea, sheds light on salt adaptation in anammox bacteria.</title>
        <authorList>
            <person name="Speth D.R."/>
            <person name="Lagkouvardos I."/>
            <person name="Wang Y."/>
            <person name="Qian P.-Y."/>
            <person name="Dutilh B.E."/>
            <person name="Jetten M.S."/>
        </authorList>
    </citation>
    <scope>NUCLEOTIDE SEQUENCE [LARGE SCALE GENOMIC DNA]</scope>
    <source>
        <strain evidence="1">BSI-1</strain>
    </source>
</reference>
<comment type="caution">
    <text evidence="1">The sequence shown here is derived from an EMBL/GenBank/DDBJ whole genome shotgun (WGS) entry which is preliminary data.</text>
</comment>
<gene>
    <name evidence="1" type="ORF">SCARUB_03221</name>
</gene>
<protein>
    <submittedName>
        <fullName evidence="1">Cytochrome oxidase maturation protein cbb3-type</fullName>
    </submittedName>
</protein>
<dbReference type="AlphaFoldDB" id="A0A1E3X7Q2"/>
<evidence type="ECO:0000313" key="1">
    <source>
        <dbReference type="EMBL" id="ODS31671.1"/>
    </source>
</evidence>